<proteinExistence type="predicted"/>
<keyword evidence="2" id="KW-1185">Reference proteome</keyword>
<reference evidence="1" key="1">
    <citation type="journal article" date="2013" name="Genome Announc.">
        <title>Draft Genome Sequence of Agarivorans albus Strain MKT 106T, an Agarolytic Marine Bacterium.</title>
        <authorList>
            <person name="Yasuike M."/>
            <person name="Nakamura Y."/>
            <person name="Kai W."/>
            <person name="Fujiwara A."/>
            <person name="Fukui Y."/>
            <person name="Satomi M."/>
            <person name="Sano M."/>
        </authorList>
    </citation>
    <scope>NUCLEOTIDE SEQUENCE [LARGE SCALE GENOMIC DNA]</scope>
</reference>
<accession>R9PNX8</accession>
<name>R9PNX8_AGAAL</name>
<dbReference type="AlphaFoldDB" id="R9PNX8"/>
<sequence>MLMSSGHKFTSQLPERLLCSQLLNKYIANCSKAERTKEK</sequence>
<organism evidence="1 2">
    <name type="scientific">Agarivorans albus MKT 106</name>
    <dbReference type="NCBI Taxonomy" id="1331007"/>
    <lineage>
        <taxon>Bacteria</taxon>
        <taxon>Pseudomonadati</taxon>
        <taxon>Pseudomonadota</taxon>
        <taxon>Gammaproteobacteria</taxon>
        <taxon>Alteromonadales</taxon>
        <taxon>Alteromonadaceae</taxon>
        <taxon>Agarivorans</taxon>
    </lineage>
</organism>
<evidence type="ECO:0000313" key="2">
    <source>
        <dbReference type="Proteomes" id="UP000014461"/>
    </source>
</evidence>
<comment type="caution">
    <text evidence="1">The sequence shown here is derived from an EMBL/GenBank/DDBJ whole genome shotgun (WGS) entry which is preliminary data.</text>
</comment>
<protein>
    <submittedName>
        <fullName evidence="1">Uncharacterized protein</fullName>
    </submittedName>
</protein>
<dbReference type="EMBL" id="BARX01000023">
    <property type="protein sequence ID" value="GAD03059.1"/>
    <property type="molecule type" value="Genomic_DNA"/>
</dbReference>
<dbReference type="Proteomes" id="UP000014461">
    <property type="component" value="Unassembled WGS sequence"/>
</dbReference>
<gene>
    <name evidence="1" type="ORF">AALB_3139</name>
</gene>
<evidence type="ECO:0000313" key="1">
    <source>
        <dbReference type="EMBL" id="GAD03059.1"/>
    </source>
</evidence>